<reference evidence="1" key="1">
    <citation type="submission" date="2022-06" db="EMBL/GenBank/DDBJ databases">
        <title>Phylogenomic reconstructions and comparative analyses of Kickxellomycotina fungi.</title>
        <authorList>
            <person name="Reynolds N.K."/>
            <person name="Stajich J.E."/>
            <person name="Barry K."/>
            <person name="Grigoriev I.V."/>
            <person name="Crous P."/>
            <person name="Smith M.E."/>
        </authorList>
    </citation>
    <scope>NUCLEOTIDE SEQUENCE</scope>
    <source>
        <strain evidence="1">RSA 2271</strain>
    </source>
</reference>
<proteinExistence type="predicted"/>
<dbReference type="EMBL" id="JAMZIH010009092">
    <property type="protein sequence ID" value="KAJ1670758.1"/>
    <property type="molecule type" value="Genomic_DNA"/>
</dbReference>
<sequence length="55" mass="6616">MKRAFQLDLSQKELPYSQWTKPEEDIRYLHPVIEEVQAEIAERNMFNSLKTVVKH</sequence>
<accession>A0ACC1H7S3</accession>
<organism evidence="1 2">
    <name type="scientific">Spiromyces aspiralis</name>
    <dbReference type="NCBI Taxonomy" id="68401"/>
    <lineage>
        <taxon>Eukaryota</taxon>
        <taxon>Fungi</taxon>
        <taxon>Fungi incertae sedis</taxon>
        <taxon>Zoopagomycota</taxon>
        <taxon>Kickxellomycotina</taxon>
        <taxon>Kickxellomycetes</taxon>
        <taxon>Kickxellales</taxon>
        <taxon>Kickxellaceae</taxon>
        <taxon>Spiromyces</taxon>
    </lineage>
</organism>
<evidence type="ECO:0000313" key="1">
    <source>
        <dbReference type="EMBL" id="KAJ1670758.1"/>
    </source>
</evidence>
<protein>
    <submittedName>
        <fullName evidence="1">Cytochrome b-c1 complex subunit 7</fullName>
    </submittedName>
</protein>
<comment type="caution">
    <text evidence="1">The sequence shown here is derived from an EMBL/GenBank/DDBJ whole genome shotgun (WGS) entry which is preliminary data.</text>
</comment>
<gene>
    <name evidence="1" type="primary">QCR7_1</name>
    <name evidence="1" type="ORF">EV182_008016</name>
</gene>
<evidence type="ECO:0000313" key="2">
    <source>
        <dbReference type="Proteomes" id="UP001145114"/>
    </source>
</evidence>
<dbReference type="Proteomes" id="UP001145114">
    <property type="component" value="Unassembled WGS sequence"/>
</dbReference>
<name>A0ACC1H7S3_9FUNG</name>
<keyword evidence="2" id="KW-1185">Reference proteome</keyword>